<feature type="transmembrane region" description="Helical" evidence="1">
    <location>
        <begin position="50"/>
        <end position="67"/>
    </location>
</feature>
<dbReference type="Proteomes" id="UP001500954">
    <property type="component" value="Unassembled WGS sequence"/>
</dbReference>
<name>A0ABP6XAA4_9FLAO</name>
<keyword evidence="1" id="KW-1133">Transmembrane helix</keyword>
<organism evidence="2 3">
    <name type="scientific">Snuella lapsa</name>
    <dbReference type="NCBI Taxonomy" id="870481"/>
    <lineage>
        <taxon>Bacteria</taxon>
        <taxon>Pseudomonadati</taxon>
        <taxon>Bacteroidota</taxon>
        <taxon>Flavobacteriia</taxon>
        <taxon>Flavobacteriales</taxon>
        <taxon>Flavobacteriaceae</taxon>
        <taxon>Snuella</taxon>
    </lineage>
</organism>
<reference evidence="3" key="1">
    <citation type="journal article" date="2019" name="Int. J. Syst. Evol. Microbiol.">
        <title>The Global Catalogue of Microorganisms (GCM) 10K type strain sequencing project: providing services to taxonomists for standard genome sequencing and annotation.</title>
        <authorList>
            <consortium name="The Broad Institute Genomics Platform"/>
            <consortium name="The Broad Institute Genome Sequencing Center for Infectious Disease"/>
            <person name="Wu L."/>
            <person name="Ma J."/>
        </authorList>
    </citation>
    <scope>NUCLEOTIDE SEQUENCE [LARGE SCALE GENOMIC DNA]</scope>
    <source>
        <strain evidence="3">JCM 17111</strain>
    </source>
</reference>
<keyword evidence="1" id="KW-0812">Transmembrane</keyword>
<evidence type="ECO:0000313" key="2">
    <source>
        <dbReference type="EMBL" id="GAA3561440.1"/>
    </source>
</evidence>
<dbReference type="EMBL" id="BAABCY010000032">
    <property type="protein sequence ID" value="GAA3561440.1"/>
    <property type="molecule type" value="Genomic_DNA"/>
</dbReference>
<feature type="transmembrane region" description="Helical" evidence="1">
    <location>
        <begin position="121"/>
        <end position="139"/>
    </location>
</feature>
<feature type="transmembrane region" description="Helical" evidence="1">
    <location>
        <begin position="12"/>
        <end position="30"/>
    </location>
</feature>
<protein>
    <submittedName>
        <fullName evidence="2">Uncharacterized protein</fullName>
    </submittedName>
</protein>
<sequence length="163" mass="18836">MKKIPNQAKIISVITSILIFAYMSFNPFILQTFFKRKIGEFDYFLGFRTNHFDFLLLSLIPIAALVFNSKRKEFTLKKIIIDNIIIIVSVLITLEIGYYLMSFIGKPDNPLIPEYLVSEPFDSYSLLAIMTGICIPILFRELKSLNDSRNKITEEINQIGKEN</sequence>
<keyword evidence="3" id="KW-1185">Reference proteome</keyword>
<evidence type="ECO:0000256" key="1">
    <source>
        <dbReference type="SAM" id="Phobius"/>
    </source>
</evidence>
<gene>
    <name evidence="2" type="ORF">GCM10022395_10060</name>
</gene>
<dbReference type="RefSeq" id="WP_345004755.1">
    <property type="nucleotide sequence ID" value="NZ_BAABCY010000032.1"/>
</dbReference>
<proteinExistence type="predicted"/>
<keyword evidence="1" id="KW-0472">Membrane</keyword>
<comment type="caution">
    <text evidence="2">The sequence shown here is derived from an EMBL/GenBank/DDBJ whole genome shotgun (WGS) entry which is preliminary data.</text>
</comment>
<feature type="transmembrane region" description="Helical" evidence="1">
    <location>
        <begin position="79"/>
        <end position="101"/>
    </location>
</feature>
<evidence type="ECO:0000313" key="3">
    <source>
        <dbReference type="Proteomes" id="UP001500954"/>
    </source>
</evidence>
<accession>A0ABP6XAA4</accession>